<dbReference type="EMBL" id="JACIEH010000003">
    <property type="protein sequence ID" value="MBB4100503.1"/>
    <property type="molecule type" value="Genomic_DNA"/>
</dbReference>
<dbReference type="AlphaFoldDB" id="A0A7W6JVW5"/>
<dbReference type="RefSeq" id="WP_183999788.1">
    <property type="nucleotide sequence ID" value="NZ_JACIEH010000003.1"/>
</dbReference>
<name>A0A7W6JVW5_9SPHN</name>
<organism evidence="1 2">
    <name type="scientific">Sphingomonas kyeonggiensis</name>
    <dbReference type="NCBI Taxonomy" id="1268553"/>
    <lineage>
        <taxon>Bacteria</taxon>
        <taxon>Pseudomonadati</taxon>
        <taxon>Pseudomonadota</taxon>
        <taxon>Alphaproteobacteria</taxon>
        <taxon>Sphingomonadales</taxon>
        <taxon>Sphingomonadaceae</taxon>
        <taxon>Sphingomonas</taxon>
    </lineage>
</organism>
<protein>
    <submittedName>
        <fullName evidence="1">Uncharacterized protein</fullName>
    </submittedName>
</protein>
<comment type="caution">
    <text evidence="1">The sequence shown here is derived from an EMBL/GenBank/DDBJ whole genome shotgun (WGS) entry which is preliminary data.</text>
</comment>
<sequence length="191" mass="21244">MILALLFFGMQQSPPIHELLSPELAVERMSQCGLGRPKIRYDQELEIEVLVLRRPVRARDDQLACLDRASGYLEVRLSLALQWRFNAIRGARLIAHFREKGRAWLAAHGLIDRLPEHRAGENAAFVHGIEQLCGAEAAGAFQAMDGGYGFSPEWLKRQEAHQFADEAGTCLTYALMASGFPLGFVGNEAKP</sequence>
<reference evidence="1 2" key="1">
    <citation type="submission" date="2020-08" db="EMBL/GenBank/DDBJ databases">
        <title>Genomic Encyclopedia of Type Strains, Phase IV (KMG-IV): sequencing the most valuable type-strain genomes for metagenomic binning, comparative biology and taxonomic classification.</title>
        <authorList>
            <person name="Goeker M."/>
        </authorList>
    </citation>
    <scope>NUCLEOTIDE SEQUENCE [LARGE SCALE GENOMIC DNA]</scope>
    <source>
        <strain evidence="1 2">DSM 101806</strain>
    </source>
</reference>
<evidence type="ECO:0000313" key="2">
    <source>
        <dbReference type="Proteomes" id="UP000557392"/>
    </source>
</evidence>
<gene>
    <name evidence="1" type="ORF">GGR46_004075</name>
</gene>
<accession>A0A7W6JVW5</accession>
<keyword evidence="2" id="KW-1185">Reference proteome</keyword>
<evidence type="ECO:0000313" key="1">
    <source>
        <dbReference type="EMBL" id="MBB4100503.1"/>
    </source>
</evidence>
<proteinExistence type="predicted"/>
<dbReference type="Proteomes" id="UP000557392">
    <property type="component" value="Unassembled WGS sequence"/>
</dbReference>